<dbReference type="Proteomes" id="UP000053766">
    <property type="component" value="Unassembled WGS sequence"/>
</dbReference>
<comment type="subcellular location">
    <subcellularLocation>
        <location evidence="19">Nucleus</location>
    </subcellularLocation>
    <subcellularLocation>
        <location evidence="19">Chromosome</location>
    </subcellularLocation>
</comment>
<evidence type="ECO:0000259" key="21">
    <source>
        <dbReference type="Pfam" id="PF08696"/>
    </source>
</evidence>
<dbReference type="GO" id="GO:0017116">
    <property type="term" value="F:single-stranded DNA helicase activity"/>
    <property type="evidence" value="ECO:0007669"/>
    <property type="project" value="UniProtKB-UniRule"/>
</dbReference>
<feature type="compositionally biased region" description="Basic and acidic residues" evidence="20">
    <location>
        <begin position="42"/>
        <end position="62"/>
    </location>
</feature>
<keyword evidence="8 19" id="KW-0227">DNA damage</keyword>
<evidence type="ECO:0000256" key="12">
    <source>
        <dbReference type="ARBA" id="ARBA00023004"/>
    </source>
</evidence>
<evidence type="ECO:0000256" key="11">
    <source>
        <dbReference type="ARBA" id="ARBA00022840"/>
    </source>
</evidence>
<evidence type="ECO:0000256" key="15">
    <source>
        <dbReference type="ARBA" id="ARBA00023204"/>
    </source>
</evidence>
<dbReference type="InterPro" id="IPR027417">
    <property type="entry name" value="P-loop_NTPase"/>
</dbReference>
<dbReference type="Pfam" id="PF08696">
    <property type="entry name" value="Dna2"/>
    <property type="match status" value="2"/>
</dbReference>
<comment type="cofactor">
    <cofactor evidence="1">
        <name>[4Fe-4S] cluster</name>
        <dbReference type="ChEBI" id="CHEBI:49883"/>
    </cofactor>
</comment>
<feature type="region of interest" description="Disordered" evidence="20">
    <location>
        <begin position="35"/>
        <end position="65"/>
    </location>
</feature>
<comment type="similarity">
    <text evidence="2 19">Belongs to the DNA2/NAM7 helicase family.</text>
</comment>
<evidence type="ECO:0000256" key="8">
    <source>
        <dbReference type="ARBA" id="ARBA00022763"/>
    </source>
</evidence>
<keyword evidence="25" id="KW-1185">Reference proteome</keyword>
<feature type="domain" description="DNA replication factor Dna2 N-terminal" evidence="21">
    <location>
        <begin position="137"/>
        <end position="206"/>
    </location>
</feature>
<dbReference type="GO" id="GO:0046872">
    <property type="term" value="F:metal ion binding"/>
    <property type="evidence" value="ECO:0007669"/>
    <property type="project" value="UniProtKB-UniRule"/>
</dbReference>
<dbReference type="Pfam" id="PF13086">
    <property type="entry name" value="AAA_11"/>
    <property type="match status" value="1"/>
</dbReference>
<dbReference type="GO" id="GO:0005694">
    <property type="term" value="C:chromosome"/>
    <property type="evidence" value="ECO:0007669"/>
    <property type="project" value="UniProtKB-SubCell"/>
</dbReference>
<reference evidence="24 25" key="1">
    <citation type="submission" date="2013-11" db="EMBL/GenBank/DDBJ databases">
        <title>Draft genome of the bovine lungworm Dictyocaulus viviparus.</title>
        <authorList>
            <person name="Mitreva M."/>
        </authorList>
    </citation>
    <scope>NUCLEOTIDE SEQUENCE [LARGE SCALE GENOMIC DNA]</scope>
    <source>
        <strain evidence="24 25">HannoverDv2000</strain>
    </source>
</reference>
<evidence type="ECO:0000256" key="2">
    <source>
        <dbReference type="ARBA" id="ARBA00007913"/>
    </source>
</evidence>
<dbReference type="InterPro" id="IPR041679">
    <property type="entry name" value="DNA2/NAM7-like_C"/>
</dbReference>
<keyword evidence="19" id="KW-0158">Chromosome</keyword>
<dbReference type="InterPro" id="IPR014808">
    <property type="entry name" value="DNA_replication_fac_Dna2_N"/>
</dbReference>
<proteinExistence type="inferred from homology"/>
<keyword evidence="15 19" id="KW-0234">DNA repair</keyword>
<evidence type="ECO:0000256" key="14">
    <source>
        <dbReference type="ARBA" id="ARBA00023125"/>
    </source>
</evidence>
<organism evidence="24 25">
    <name type="scientific">Dictyocaulus viviparus</name>
    <name type="common">Bovine lungworm</name>
    <dbReference type="NCBI Taxonomy" id="29172"/>
    <lineage>
        <taxon>Eukaryota</taxon>
        <taxon>Metazoa</taxon>
        <taxon>Ecdysozoa</taxon>
        <taxon>Nematoda</taxon>
        <taxon>Chromadorea</taxon>
        <taxon>Rhabditida</taxon>
        <taxon>Rhabditina</taxon>
        <taxon>Rhabditomorpha</taxon>
        <taxon>Strongyloidea</taxon>
        <taxon>Metastrongylidae</taxon>
        <taxon>Dictyocaulus</taxon>
    </lineage>
</organism>
<keyword evidence="6 19" id="KW-0479">Metal-binding</keyword>
<reference evidence="25" key="2">
    <citation type="journal article" date="2016" name="Sci. Rep.">
        <title>Dictyocaulus viviparus genome, variome and transcriptome elucidate lungworm biology and support future intervention.</title>
        <authorList>
            <person name="McNulty S.N."/>
            <person name="Strube C."/>
            <person name="Rosa B.A."/>
            <person name="Martin J.C."/>
            <person name="Tyagi R."/>
            <person name="Choi Y.J."/>
            <person name="Wang Q."/>
            <person name="Hallsworth Pepin K."/>
            <person name="Zhang X."/>
            <person name="Ozersky P."/>
            <person name="Wilson R.K."/>
            <person name="Sternberg P.W."/>
            <person name="Gasser R.B."/>
            <person name="Mitreva M."/>
        </authorList>
    </citation>
    <scope>NUCLEOTIDE SEQUENCE [LARGE SCALE GENOMIC DNA]</scope>
    <source>
        <strain evidence="25">HannoverDv2000</strain>
    </source>
</reference>
<dbReference type="InterPro" id="IPR011604">
    <property type="entry name" value="PDDEXK-like_dom_sf"/>
</dbReference>
<evidence type="ECO:0000256" key="13">
    <source>
        <dbReference type="ARBA" id="ARBA00023014"/>
    </source>
</evidence>
<evidence type="ECO:0000256" key="6">
    <source>
        <dbReference type="ARBA" id="ARBA00022723"/>
    </source>
</evidence>
<keyword evidence="7 19" id="KW-0547">Nucleotide-binding</keyword>
<keyword evidence="17 19" id="KW-0511">Multifunctional enzyme</keyword>
<dbReference type="InterPro" id="IPR045055">
    <property type="entry name" value="DNA2/NAM7-like"/>
</dbReference>
<evidence type="ECO:0000256" key="20">
    <source>
        <dbReference type="SAM" id="MobiDB-lite"/>
    </source>
</evidence>
<evidence type="ECO:0000256" key="16">
    <source>
        <dbReference type="ARBA" id="ARBA00023242"/>
    </source>
</evidence>
<dbReference type="AlphaFoldDB" id="A0A0D8XN36"/>
<dbReference type="Gene3D" id="3.40.50.300">
    <property type="entry name" value="P-loop containing nucleotide triphosphate hydrolases"/>
    <property type="match status" value="3"/>
</dbReference>
<feature type="domain" description="DNA2/NAM7 helicase helicase" evidence="22">
    <location>
        <begin position="544"/>
        <end position="609"/>
    </location>
</feature>
<evidence type="ECO:0000256" key="3">
    <source>
        <dbReference type="ARBA" id="ARBA00022485"/>
    </source>
</evidence>
<keyword evidence="3 19" id="KW-0004">4Fe-4S</keyword>
<dbReference type="InterPro" id="IPR047187">
    <property type="entry name" value="SF1_C_Upf1"/>
</dbReference>
<dbReference type="Gene3D" id="3.90.320.10">
    <property type="match status" value="1"/>
</dbReference>
<keyword evidence="4 19" id="KW-0235">DNA replication</keyword>
<dbReference type="OrthoDB" id="5871723at2759"/>
<comment type="catalytic activity">
    <reaction evidence="18 19">
        <text>ATP + H2O = ADP + phosphate + H(+)</text>
        <dbReference type="Rhea" id="RHEA:13065"/>
        <dbReference type="ChEBI" id="CHEBI:15377"/>
        <dbReference type="ChEBI" id="CHEBI:15378"/>
        <dbReference type="ChEBI" id="CHEBI:30616"/>
        <dbReference type="ChEBI" id="CHEBI:43474"/>
        <dbReference type="ChEBI" id="CHEBI:456216"/>
        <dbReference type="EC" id="3.6.4.12"/>
    </reaction>
</comment>
<keyword evidence="14 19" id="KW-0238">DNA-binding</keyword>
<dbReference type="GO" id="GO:0005524">
    <property type="term" value="F:ATP binding"/>
    <property type="evidence" value="ECO:0007669"/>
    <property type="project" value="UniProtKB-UniRule"/>
</dbReference>
<comment type="function">
    <text evidence="19">Key enzyme involved in DNA replication and DNA repair. Involved in Okazaki fragments processing by cleaving long flaps that escape FEN1: flaps that are longer than 27 nucleotides are coated by replication protein A complex (RPA), leading to recruit DNA2 which cleaves the flap until it is too short to bind RPA and becomes a substrate for FEN1. Also involved in 5'-end resection of DNA during double-strand break (DSB) repair by mediating the cleavage of 5'-ssDNA.</text>
</comment>
<dbReference type="EC" id="3.6.4.12" evidence="19"/>
<keyword evidence="16 19" id="KW-0539">Nucleus</keyword>
<dbReference type="InterPro" id="IPR041677">
    <property type="entry name" value="DNA2/NAM7_AAA_11"/>
</dbReference>
<dbReference type="GO" id="GO:0006281">
    <property type="term" value="P:DNA repair"/>
    <property type="evidence" value="ECO:0007669"/>
    <property type="project" value="UniProtKB-KW"/>
</dbReference>
<feature type="domain" description="DNA2/NAM7 helicase-like C-terminal" evidence="23">
    <location>
        <begin position="649"/>
        <end position="857"/>
    </location>
</feature>
<keyword evidence="13 19" id="KW-0411">Iron-sulfur</keyword>
<name>A0A0D8XN36_DICVI</name>
<evidence type="ECO:0000313" key="24">
    <source>
        <dbReference type="EMBL" id="KJH45955.1"/>
    </source>
</evidence>
<dbReference type="GO" id="GO:0003677">
    <property type="term" value="F:DNA binding"/>
    <property type="evidence" value="ECO:0007669"/>
    <property type="project" value="UniProtKB-UniRule"/>
</dbReference>
<protein>
    <recommendedName>
        <fullName evidence="19">DNA replication ATP-dependent helicase/nuclease</fullName>
        <ecNumber evidence="19">3.1.-.-</ecNumber>
        <ecNumber evidence="19">3.6.4.12</ecNumber>
    </recommendedName>
</protein>
<evidence type="ECO:0000256" key="1">
    <source>
        <dbReference type="ARBA" id="ARBA00001966"/>
    </source>
</evidence>
<dbReference type="STRING" id="29172.A0A0D8XN36"/>
<dbReference type="GO" id="GO:0005634">
    <property type="term" value="C:nucleus"/>
    <property type="evidence" value="ECO:0007669"/>
    <property type="project" value="UniProtKB-SubCell"/>
</dbReference>
<keyword evidence="5 19" id="KW-0540">Nuclease</keyword>
<dbReference type="PANTHER" id="PTHR10887:SF433">
    <property type="entry name" value="DNA REPLICATION ATP-DEPENDENT HELICASE_NUCLEASE DNA2"/>
    <property type="match status" value="1"/>
</dbReference>
<dbReference type="Pfam" id="PF13087">
    <property type="entry name" value="AAA_12"/>
    <property type="match status" value="1"/>
</dbReference>
<dbReference type="GO" id="GO:0071932">
    <property type="term" value="P:replication fork reversal"/>
    <property type="evidence" value="ECO:0007669"/>
    <property type="project" value="TreeGrafter"/>
</dbReference>
<evidence type="ECO:0000256" key="9">
    <source>
        <dbReference type="ARBA" id="ARBA00022801"/>
    </source>
</evidence>
<evidence type="ECO:0000259" key="22">
    <source>
        <dbReference type="Pfam" id="PF13086"/>
    </source>
</evidence>
<dbReference type="GO" id="GO:0005737">
    <property type="term" value="C:cytoplasm"/>
    <property type="evidence" value="ECO:0007669"/>
    <property type="project" value="TreeGrafter"/>
</dbReference>
<evidence type="ECO:0000256" key="4">
    <source>
        <dbReference type="ARBA" id="ARBA00022705"/>
    </source>
</evidence>
<keyword evidence="12 19" id="KW-0408">Iron</keyword>
<dbReference type="GO" id="GO:0051539">
    <property type="term" value="F:4 iron, 4 sulfur cluster binding"/>
    <property type="evidence" value="ECO:0007669"/>
    <property type="project" value="UniProtKB-UniRule"/>
</dbReference>
<keyword evidence="10 19" id="KW-0347">Helicase</keyword>
<dbReference type="EC" id="3.1.-.-" evidence="19"/>
<dbReference type="GO" id="GO:0033567">
    <property type="term" value="P:DNA replication, Okazaki fragment processing"/>
    <property type="evidence" value="ECO:0007669"/>
    <property type="project" value="UniProtKB-UniRule"/>
</dbReference>
<dbReference type="SUPFAM" id="SSF52540">
    <property type="entry name" value="P-loop containing nucleoside triphosphate hydrolases"/>
    <property type="match status" value="1"/>
</dbReference>
<dbReference type="PANTHER" id="PTHR10887">
    <property type="entry name" value="DNA2/NAM7 HELICASE FAMILY"/>
    <property type="match status" value="1"/>
</dbReference>
<evidence type="ECO:0000256" key="5">
    <source>
        <dbReference type="ARBA" id="ARBA00022722"/>
    </source>
</evidence>
<evidence type="ECO:0000256" key="19">
    <source>
        <dbReference type="RuleBase" id="RU367041"/>
    </source>
</evidence>
<evidence type="ECO:0000259" key="23">
    <source>
        <dbReference type="Pfam" id="PF13087"/>
    </source>
</evidence>
<sequence>MSIDRENCKNVNEHLEMQVTAAKLFPDPPCLMAVLHNSTPSKDPDDSEKQMKKMKTHDKTPLKENSTPIKRSLKVDTAVSEDLEFSDWDESPIKQHSGVTGFPPLNDFSASIELVVLEVSHKDGLVDIICKRDDGRESVVHLQDWLVSNKCGIVIVSPNTLVPCTSITGATWCARKVVLNERFRGPTVANKSMLIGVVVHELFQVIADWIQTNLPGGKSYCSLSSPLKLLKVHDIEENIWSPQLGMKGKVDVTIEIKSDSQSRLRSLELKTGKSGQSAEHAAQVMLYSLMLSSHYKQPIVDGFLLYLKDGVTRAVQPRALELKAIINQRNHLANYLADLNPKSLPPPRTDPRFCDKCDHKLVCSFYQWIYYEWAEDQTKKGNQISDLWTKPVELRQSEGLCASNLVLISQVKSSTNDTSVLLTFRSASEISETVFSPGSMCLISTSTKFGFLLVPIIDCSFNTITVRSDRMVKLDDIYHLDIYNSSSTYPTTLGNLVLLMGNDEGSSRLRKLIIDLAPPMPISSPHNLSRSVHQILSNSVSAGELNEEQKRAVEAALMCKNYTLIEGFPGTGKTTTIVQLLRCLIEMEQSILLTANTHSALDNVLIKLRKVLEPVTFSALNTSNRFVLVGDAHQLSPLVQNKKCAKEGMSVSLFERLQVHKNVLHSLTLQYRMNRTIAKLSSDLFYESRLLCGTRKVAEACLLDFQGFKASSSEGAWKVIESGHLDDAVVFVDTSALDGLKLPVWNNGVGSMENIVEARLVCDIVSRFLAIGVSSSDIGIMSVYRKQVDLIKSLIDSTKEIEVNSVDQFQGRDKSVIVWSLVWISSCGKRCELLHDKRRINVALTRAKHKLVLVGCAESMKSIDIMKQVVNNIIVVKP</sequence>
<keyword evidence="9 19" id="KW-0378">Hydrolase</keyword>
<feature type="domain" description="DNA replication factor Dna2 N-terminal" evidence="21">
    <location>
        <begin position="226"/>
        <end position="255"/>
    </location>
</feature>
<evidence type="ECO:0000256" key="10">
    <source>
        <dbReference type="ARBA" id="ARBA00022806"/>
    </source>
</evidence>
<dbReference type="CDD" id="cd18808">
    <property type="entry name" value="SF1_C_Upf1"/>
    <property type="match status" value="1"/>
</dbReference>
<dbReference type="GO" id="GO:0017108">
    <property type="term" value="F:5'-flap endonuclease activity"/>
    <property type="evidence" value="ECO:0007669"/>
    <property type="project" value="UniProtKB-UniRule"/>
</dbReference>
<evidence type="ECO:0000256" key="17">
    <source>
        <dbReference type="ARBA" id="ARBA00023268"/>
    </source>
</evidence>
<dbReference type="EMBL" id="KN716377">
    <property type="protein sequence ID" value="KJH45955.1"/>
    <property type="molecule type" value="Genomic_DNA"/>
</dbReference>
<evidence type="ECO:0000256" key="18">
    <source>
        <dbReference type="ARBA" id="ARBA00047995"/>
    </source>
</evidence>
<keyword evidence="11 19" id="KW-0067">ATP-binding</keyword>
<gene>
    <name evidence="24" type="ORF">DICVIV_07995</name>
</gene>
<accession>A0A0D8XN36</accession>
<evidence type="ECO:0000313" key="25">
    <source>
        <dbReference type="Proteomes" id="UP000053766"/>
    </source>
</evidence>
<evidence type="ECO:0000256" key="7">
    <source>
        <dbReference type="ARBA" id="ARBA00022741"/>
    </source>
</evidence>